<feature type="compositionally biased region" description="Polar residues" evidence="1">
    <location>
        <begin position="271"/>
        <end position="286"/>
    </location>
</feature>
<proteinExistence type="predicted"/>
<dbReference type="SUPFAM" id="SSF46774">
    <property type="entry name" value="ARID-like"/>
    <property type="match status" value="1"/>
</dbReference>
<organism evidence="3 4">
    <name type="scientific">Agrocybe pediades</name>
    <dbReference type="NCBI Taxonomy" id="84607"/>
    <lineage>
        <taxon>Eukaryota</taxon>
        <taxon>Fungi</taxon>
        <taxon>Dikarya</taxon>
        <taxon>Basidiomycota</taxon>
        <taxon>Agaricomycotina</taxon>
        <taxon>Agaricomycetes</taxon>
        <taxon>Agaricomycetidae</taxon>
        <taxon>Agaricales</taxon>
        <taxon>Agaricineae</taxon>
        <taxon>Strophariaceae</taxon>
        <taxon>Agrocybe</taxon>
    </lineage>
</organism>
<evidence type="ECO:0000259" key="2">
    <source>
        <dbReference type="PROSITE" id="PS51011"/>
    </source>
</evidence>
<reference evidence="3 4" key="1">
    <citation type="submission" date="2019-12" db="EMBL/GenBank/DDBJ databases">
        <authorList>
            <person name="Floudas D."/>
            <person name="Bentzer J."/>
            <person name="Ahren D."/>
            <person name="Johansson T."/>
            <person name="Persson P."/>
            <person name="Tunlid A."/>
        </authorList>
    </citation>
    <scope>NUCLEOTIDE SEQUENCE [LARGE SCALE GENOMIC DNA]</scope>
    <source>
        <strain evidence="3 4">CBS 102.39</strain>
    </source>
</reference>
<feature type="domain" description="ARID" evidence="2">
    <location>
        <begin position="318"/>
        <end position="446"/>
    </location>
</feature>
<comment type="caution">
    <text evidence="3">The sequence shown here is derived from an EMBL/GenBank/DDBJ whole genome shotgun (WGS) entry which is preliminary data.</text>
</comment>
<dbReference type="InterPro" id="IPR036431">
    <property type="entry name" value="ARID_dom_sf"/>
</dbReference>
<dbReference type="AlphaFoldDB" id="A0A8H4QJY6"/>
<dbReference type="InterPro" id="IPR001606">
    <property type="entry name" value="ARID_dom"/>
</dbReference>
<dbReference type="GO" id="GO:0003677">
    <property type="term" value="F:DNA binding"/>
    <property type="evidence" value="ECO:0007669"/>
    <property type="project" value="InterPro"/>
</dbReference>
<gene>
    <name evidence="3" type="ORF">D9613_003845</name>
</gene>
<keyword evidence="4" id="KW-1185">Reference proteome</keyword>
<evidence type="ECO:0000313" key="4">
    <source>
        <dbReference type="Proteomes" id="UP000521872"/>
    </source>
</evidence>
<dbReference type="Proteomes" id="UP000521872">
    <property type="component" value="Unassembled WGS sequence"/>
</dbReference>
<feature type="compositionally biased region" description="Polar residues" evidence="1">
    <location>
        <begin position="14"/>
        <end position="24"/>
    </location>
</feature>
<feature type="compositionally biased region" description="Low complexity" evidence="1">
    <location>
        <begin position="227"/>
        <end position="246"/>
    </location>
</feature>
<dbReference type="CDD" id="cd16100">
    <property type="entry name" value="ARID"/>
    <property type="match status" value="1"/>
</dbReference>
<feature type="compositionally biased region" description="Basic and acidic residues" evidence="1">
    <location>
        <begin position="215"/>
        <end position="226"/>
    </location>
</feature>
<evidence type="ECO:0000313" key="3">
    <source>
        <dbReference type="EMBL" id="KAF4612115.1"/>
    </source>
</evidence>
<dbReference type="PROSITE" id="PS51011">
    <property type="entry name" value="ARID"/>
    <property type="match status" value="1"/>
</dbReference>
<dbReference type="SMART" id="SM01014">
    <property type="entry name" value="ARID"/>
    <property type="match status" value="1"/>
</dbReference>
<accession>A0A8H4QJY6</accession>
<dbReference type="EMBL" id="JAACJL010000057">
    <property type="protein sequence ID" value="KAF4612115.1"/>
    <property type="molecule type" value="Genomic_DNA"/>
</dbReference>
<sequence length="446" mass="47496">MSTASSKSMDQHANVLTSQPSEGTNSRDREILQTVLNALRPTMLRVEELNKVQTEMLRTQREILGVVTSLTLRLDSSGALPRHDCGSILGFPDNAAYGNGTGTGTTDPDATMVEGNEQSCQCSERMNNMKESVLKGVGDAKTDILASVDALSGRIEAAGKDMRMLLEEIAAGAIASLPTSSFHEEPADSGSHAAHPTPVDPPEGLAQQNPRKRRRLEDMLGTEKSDSSSGSRTSAAAQQSRASNDAFSSSIITSDDGQHDIGSDLSSSSSAGKNTNHSQETGTPEASSGDPEANEAAAAQNLQNSIIPTSHYQPGAVDSVRNVFLRGLAYIMAKRNIPLPYFLTGVHVPNYDHANSTWNFITPGKGIGYFKLAGNLDVDLFYLWCLVLSAGGLTRVATGEGSWSHILSALNLPDHFSEVQPNGSTSVALLLSQYYCAILYPLEQGP</sequence>
<dbReference type="Gene3D" id="1.10.150.60">
    <property type="entry name" value="ARID DNA-binding domain"/>
    <property type="match status" value="1"/>
</dbReference>
<feature type="region of interest" description="Disordered" evidence="1">
    <location>
        <begin position="180"/>
        <end position="297"/>
    </location>
</feature>
<evidence type="ECO:0000256" key="1">
    <source>
        <dbReference type="SAM" id="MobiDB-lite"/>
    </source>
</evidence>
<name>A0A8H4QJY6_9AGAR</name>
<dbReference type="Pfam" id="PF01388">
    <property type="entry name" value="ARID"/>
    <property type="match status" value="1"/>
</dbReference>
<protein>
    <recommendedName>
        <fullName evidence="2">ARID domain-containing protein</fullName>
    </recommendedName>
</protein>
<feature type="region of interest" description="Disordered" evidence="1">
    <location>
        <begin position="1"/>
        <end position="28"/>
    </location>
</feature>